<dbReference type="Proteomes" id="UP001341281">
    <property type="component" value="Chromosome 05"/>
</dbReference>
<gene>
    <name evidence="5" type="ORF">U9M48_024754</name>
</gene>
<sequence length="910" mass="99750">MVGDGSCFPVTSVGDAGSLGSFRLPNVLVAPHMVHNLLSIRQFTADNSCTVEFDSSGLTVKDSASRRPLLRCDSQGPLYTLRLPPSAASPSASPSSAAFVATTSSTTWHRRLGHPGRDVLAQLSRSADLPCTRAPDEHLCHACRLGRHVRLPFFCLFFPCGSLYYLVVVDDFSHYSWTFPLRFKSETFSTLSHFFAWVSTQFGLTIKAVQCDNGREFDNNASRSFFLTRGVQLRMSCPYTSAQNGKAERMIRTTNDVMRTLLFQASLPARFWAESLHTATYLINRLPSTASPAPTPHHALFGTPPRYDHLRVFGCACYPNTSATAPHKLAPRSTRCVFLGYSPDHKGYRCFDLTSQRVVISRHVVFDESFFPYSSTTTPASDLELESLFPTDPVVQPPLSERSAGPSPVCLPDAPVPFPVVPAAPRAAPVSPAAPRAAPESPAAPRAAPESPAAPQAAPEAPCPEAPLSPAGPLAAHRPPLRYAQPVRVYQRRTVVSPAPTPPLPASPVPAPSTSPPAGPPEPPRHPRLAARVASPVYHPPVLERDPRHLHPMVTRRAAGVLRLRPSRLLLWSRGSLLYPPPSVTPWLTLTGAVRWKRSTQLSLPTRRGIWCHLRLVAMWSLASGSGRTRGALMALWIATRLVGFSGASPSALVWTTTPGGNVVTGKWIWTHKRRADGTLDRYKARWVLRGFTQRPGVDYDETFSPVVKPATVRTVLSLALSRSWPVHQLDVKNAFLHGTLTETVYCSQPAGFVDPTRPDMVCRLNKSLYGLKQAPRAWYSRFATFLVTLGFTEAKSDTSLFIYRHGDEMAYLLLYVDDIVLTASSPSLLQRIITSLQQEFAMKDLGVLHHFLGVTVKPRPSGLLLHQRQYTLDILEHAGMADCNPCSTPVDTQAKLSEDAGPPIASTDR</sequence>
<reference evidence="5 6" key="1">
    <citation type="submission" date="2024-02" db="EMBL/GenBank/DDBJ databases">
        <title>High-quality chromosome-scale genome assembly of Pensacola bahiagrass (Paspalum notatum Flugge var. saurae).</title>
        <authorList>
            <person name="Vega J.M."/>
            <person name="Podio M."/>
            <person name="Orjuela J."/>
            <person name="Siena L.A."/>
            <person name="Pessino S.C."/>
            <person name="Combes M.C."/>
            <person name="Mariac C."/>
            <person name="Albertini E."/>
            <person name="Pupilli F."/>
            <person name="Ortiz J.P.A."/>
            <person name="Leblanc O."/>
        </authorList>
    </citation>
    <scope>NUCLEOTIDE SEQUENCE [LARGE SCALE GENOMIC DNA]</scope>
    <source>
        <strain evidence="5">R1</strain>
        <tissue evidence="5">Leaf</tissue>
    </source>
</reference>
<dbReference type="Pfam" id="PF13976">
    <property type="entry name" value="gag_pre-integrs"/>
    <property type="match status" value="1"/>
</dbReference>
<proteinExistence type="predicted"/>
<dbReference type="GO" id="GO:0015074">
    <property type="term" value="P:DNA integration"/>
    <property type="evidence" value="ECO:0007669"/>
    <property type="project" value="InterPro"/>
</dbReference>
<dbReference type="InterPro" id="IPR025724">
    <property type="entry name" value="GAG-pre-integrase_dom"/>
</dbReference>
<dbReference type="GO" id="GO:0046872">
    <property type="term" value="F:metal ion binding"/>
    <property type="evidence" value="ECO:0007669"/>
    <property type="project" value="UniProtKB-KW"/>
</dbReference>
<protein>
    <recommendedName>
        <fullName evidence="4">Integrase catalytic domain-containing protein</fullName>
    </recommendedName>
</protein>
<dbReference type="SUPFAM" id="SSF53098">
    <property type="entry name" value="Ribonuclease H-like"/>
    <property type="match status" value="1"/>
</dbReference>
<keyword evidence="1" id="KW-0479">Metal-binding</keyword>
<dbReference type="InterPro" id="IPR012337">
    <property type="entry name" value="RNaseH-like_sf"/>
</dbReference>
<keyword evidence="6" id="KW-1185">Reference proteome</keyword>
<dbReference type="Pfam" id="PF07727">
    <property type="entry name" value="RVT_2"/>
    <property type="match status" value="1"/>
</dbReference>
<organism evidence="5 6">
    <name type="scientific">Paspalum notatum var. saurae</name>
    <dbReference type="NCBI Taxonomy" id="547442"/>
    <lineage>
        <taxon>Eukaryota</taxon>
        <taxon>Viridiplantae</taxon>
        <taxon>Streptophyta</taxon>
        <taxon>Embryophyta</taxon>
        <taxon>Tracheophyta</taxon>
        <taxon>Spermatophyta</taxon>
        <taxon>Magnoliopsida</taxon>
        <taxon>Liliopsida</taxon>
        <taxon>Poales</taxon>
        <taxon>Poaceae</taxon>
        <taxon>PACMAD clade</taxon>
        <taxon>Panicoideae</taxon>
        <taxon>Andropogonodae</taxon>
        <taxon>Paspaleae</taxon>
        <taxon>Paspalinae</taxon>
        <taxon>Paspalum</taxon>
    </lineage>
</organism>
<accession>A0AAQ3WWX0</accession>
<dbReference type="InterPro" id="IPR036397">
    <property type="entry name" value="RNaseH_sf"/>
</dbReference>
<dbReference type="PROSITE" id="PS50994">
    <property type="entry name" value="INTEGRASE"/>
    <property type="match status" value="1"/>
</dbReference>
<dbReference type="GO" id="GO:0003676">
    <property type="term" value="F:nucleic acid binding"/>
    <property type="evidence" value="ECO:0007669"/>
    <property type="project" value="InterPro"/>
</dbReference>
<evidence type="ECO:0000259" key="4">
    <source>
        <dbReference type="PROSITE" id="PS50994"/>
    </source>
</evidence>
<dbReference type="GO" id="GO:0016787">
    <property type="term" value="F:hydrolase activity"/>
    <property type="evidence" value="ECO:0007669"/>
    <property type="project" value="UniProtKB-KW"/>
</dbReference>
<dbReference type="PANTHER" id="PTHR42648:SF28">
    <property type="entry name" value="TRANSPOSON-ENCODED PROTEIN WITH RIBONUCLEASE H-LIKE AND RETROVIRUS ZINC FINGER-LIKE DOMAINS"/>
    <property type="match status" value="1"/>
</dbReference>
<evidence type="ECO:0000256" key="3">
    <source>
        <dbReference type="SAM" id="MobiDB-lite"/>
    </source>
</evidence>
<feature type="domain" description="Integrase catalytic" evidence="4">
    <location>
        <begin position="131"/>
        <end position="304"/>
    </location>
</feature>
<dbReference type="Gene3D" id="3.30.420.10">
    <property type="entry name" value="Ribonuclease H-like superfamily/Ribonuclease H"/>
    <property type="match status" value="1"/>
</dbReference>
<dbReference type="InterPro" id="IPR043502">
    <property type="entry name" value="DNA/RNA_pol_sf"/>
</dbReference>
<evidence type="ECO:0000313" key="5">
    <source>
        <dbReference type="EMBL" id="WVZ76825.1"/>
    </source>
</evidence>
<evidence type="ECO:0000256" key="1">
    <source>
        <dbReference type="ARBA" id="ARBA00022723"/>
    </source>
</evidence>
<feature type="region of interest" description="Disordered" evidence="3">
    <location>
        <begin position="496"/>
        <end position="526"/>
    </location>
</feature>
<dbReference type="Pfam" id="PF25597">
    <property type="entry name" value="SH3_retrovirus"/>
    <property type="match status" value="1"/>
</dbReference>
<dbReference type="InterPro" id="IPR013103">
    <property type="entry name" value="RVT_2"/>
</dbReference>
<feature type="compositionally biased region" description="Pro residues" evidence="3">
    <location>
        <begin position="499"/>
        <end position="522"/>
    </location>
</feature>
<dbReference type="EMBL" id="CP144749">
    <property type="protein sequence ID" value="WVZ76825.1"/>
    <property type="molecule type" value="Genomic_DNA"/>
</dbReference>
<dbReference type="SUPFAM" id="SSF56672">
    <property type="entry name" value="DNA/RNA polymerases"/>
    <property type="match status" value="1"/>
</dbReference>
<feature type="compositionally biased region" description="Low complexity" evidence="3">
    <location>
        <begin position="426"/>
        <end position="460"/>
    </location>
</feature>
<keyword evidence="2" id="KW-0378">Hydrolase</keyword>
<dbReference type="InterPro" id="IPR001584">
    <property type="entry name" value="Integrase_cat-core"/>
</dbReference>
<feature type="region of interest" description="Disordered" evidence="3">
    <location>
        <begin position="426"/>
        <end position="478"/>
    </location>
</feature>
<dbReference type="AlphaFoldDB" id="A0AAQ3WWX0"/>
<evidence type="ECO:0000256" key="2">
    <source>
        <dbReference type="ARBA" id="ARBA00022801"/>
    </source>
</evidence>
<dbReference type="Pfam" id="PF00665">
    <property type="entry name" value="rve"/>
    <property type="match status" value="1"/>
</dbReference>
<dbReference type="InterPro" id="IPR057670">
    <property type="entry name" value="SH3_retrovirus"/>
</dbReference>
<evidence type="ECO:0000313" key="6">
    <source>
        <dbReference type="Proteomes" id="UP001341281"/>
    </source>
</evidence>
<name>A0AAQ3WWX0_PASNO</name>
<dbReference type="InterPro" id="IPR039537">
    <property type="entry name" value="Retrotran_Ty1/copia-like"/>
</dbReference>
<dbReference type="PANTHER" id="PTHR42648">
    <property type="entry name" value="TRANSPOSASE, PUTATIVE-RELATED"/>
    <property type="match status" value="1"/>
</dbReference>